<evidence type="ECO:0000313" key="2">
    <source>
        <dbReference type="WBParaSite" id="PS1159_v2.g2230.t1"/>
    </source>
</evidence>
<proteinExistence type="predicted"/>
<protein>
    <submittedName>
        <fullName evidence="2">Uncharacterized protein</fullName>
    </submittedName>
</protein>
<reference evidence="2" key="1">
    <citation type="submission" date="2022-11" db="UniProtKB">
        <authorList>
            <consortium name="WormBaseParasite"/>
        </authorList>
    </citation>
    <scope>IDENTIFICATION</scope>
</reference>
<name>A0AC35FZ06_9BILA</name>
<evidence type="ECO:0000313" key="1">
    <source>
        <dbReference type="Proteomes" id="UP000887580"/>
    </source>
</evidence>
<sequence>STISTTRTGFASRPPPQFAKFDSPIQLQNAKVYAPIQNSPKLAQSSTSAFTAAASKNNNLKPGSTPPTKPRGNISCPIQPQQHQKQQQSRTFIVPILASAKEIIPPRHHRIGIANNNNNPATNESTMPSSLHSAQPASAVLSRQQSYDTNSTNSPLEIRKMFFSTPHTITRYGGGGTSSSTSSSSSSTINGQNVNRYTFEKSTPSSQHHHHQQQQQCFATHLQSSSTPRNRREKIWHESEGL</sequence>
<accession>A0AC35FZ06</accession>
<dbReference type="WBParaSite" id="PS1159_v2.g2230.t1">
    <property type="protein sequence ID" value="PS1159_v2.g2230.t1"/>
    <property type="gene ID" value="PS1159_v2.g2230"/>
</dbReference>
<dbReference type="Proteomes" id="UP000887580">
    <property type="component" value="Unplaced"/>
</dbReference>
<organism evidence="1 2">
    <name type="scientific">Panagrolaimus sp. PS1159</name>
    <dbReference type="NCBI Taxonomy" id="55785"/>
    <lineage>
        <taxon>Eukaryota</taxon>
        <taxon>Metazoa</taxon>
        <taxon>Ecdysozoa</taxon>
        <taxon>Nematoda</taxon>
        <taxon>Chromadorea</taxon>
        <taxon>Rhabditida</taxon>
        <taxon>Tylenchina</taxon>
        <taxon>Panagrolaimomorpha</taxon>
        <taxon>Panagrolaimoidea</taxon>
        <taxon>Panagrolaimidae</taxon>
        <taxon>Panagrolaimus</taxon>
    </lineage>
</organism>